<feature type="domain" description="IRF-2BP1/2-like middle" evidence="7">
    <location>
        <begin position="286"/>
        <end position="400"/>
    </location>
</feature>
<dbReference type="Pfam" id="PF11261">
    <property type="entry name" value="IRF-2BP1_2"/>
    <property type="match status" value="1"/>
</dbReference>
<dbReference type="SUPFAM" id="SSF57850">
    <property type="entry name" value="RING/U-box"/>
    <property type="match status" value="1"/>
</dbReference>
<feature type="domain" description="Interferon regulatory factor 2-binding protein 1/2-like zinc finger" evidence="5">
    <location>
        <begin position="19"/>
        <end position="71"/>
    </location>
</feature>
<evidence type="ECO:0000256" key="4">
    <source>
        <dbReference type="SAM" id="MobiDB-lite"/>
    </source>
</evidence>
<gene>
    <name evidence="8" type="ORF">GSOID_T00000025001</name>
</gene>
<evidence type="ECO:0000313" key="9">
    <source>
        <dbReference type="Proteomes" id="UP000001307"/>
    </source>
</evidence>
<dbReference type="InParanoid" id="E4WQ09"/>
<feature type="domain" description="Interferon regulatory factor 2-binding protein 1/2-like C3HC4 zinc finger" evidence="6">
    <location>
        <begin position="496"/>
        <end position="569"/>
    </location>
</feature>
<dbReference type="CDD" id="cd16511">
    <property type="entry name" value="vRING-HC_IRF2BP1-like"/>
    <property type="match status" value="1"/>
</dbReference>
<dbReference type="InterPro" id="IPR058682">
    <property type="entry name" value="IRF-2BP1/2-like_M"/>
</dbReference>
<keyword evidence="3" id="KW-0539">Nucleus</keyword>
<feature type="compositionally biased region" description="Polar residues" evidence="4">
    <location>
        <begin position="137"/>
        <end position="147"/>
    </location>
</feature>
<keyword evidence="9" id="KW-1185">Reference proteome</keyword>
<proteinExistence type="inferred from homology"/>
<comment type="subcellular location">
    <subcellularLocation>
        <location evidence="1">Nucleus</location>
    </subcellularLocation>
</comment>
<dbReference type="AlphaFoldDB" id="E4WQ09"/>
<evidence type="ECO:0000256" key="2">
    <source>
        <dbReference type="ARBA" id="ARBA00010802"/>
    </source>
</evidence>
<feature type="compositionally biased region" description="Basic and acidic residues" evidence="4">
    <location>
        <begin position="441"/>
        <end position="461"/>
    </location>
</feature>
<sequence>MDQRVQMAIPGQPAPNIKRVTCYLCETQKLPWAVIDTIPGLPDGNHVCRSCVNFEGIDRISDVIVETVRQKEAYARSQIPNGRDALYGNAPKTSGLSGRELLRKQMNESRNMDPNRVREVARHPRPEPPRPLQRPPGTQTVVTPFTNNGNRFIPKIPTHANMTALPPQLNPSAVAHGAMMANDFTRRAPVNVARTSAGNMIPVMNPSPVTSYHDAIPKSIPHHSQQAIPQPIPHPTAAGRIPKAVARSIEGQIASIQHQSPSPLTVQTLVKECYILFPAMNSLKDLLNKCAPFRVRFHKDSTIRGRVIQFNTKNELRVYIEYPIGSMKIFKSVQSVAHQMALDAVGGNMEKMTPISGNGYKDIHYEVKHRSDDWRFLSDLLTEGVRRFQEPVQTEMLPTKYSDPNAPTPPVNAETGDSDQGSDNEIEVVQPSPAPIKRPHLNSESDGPERKWPRPEDRDPRASASPKAPPSQKSNSPHAGSPDSNMNGRTDNAQLLCHLCKNRLEASHFVQCPSQQLHRFCFPCCQRTIRRSLNDNPTTEVFCPSGVRCAIAGSENPWAFMQAEIETILDRASHVASSQSELANS</sequence>
<evidence type="ECO:0000259" key="5">
    <source>
        <dbReference type="Pfam" id="PF11261"/>
    </source>
</evidence>
<dbReference type="Proteomes" id="UP000001307">
    <property type="component" value="Unassembled WGS sequence"/>
</dbReference>
<evidence type="ECO:0000259" key="6">
    <source>
        <dbReference type="Pfam" id="PF25454"/>
    </source>
</evidence>
<dbReference type="OrthoDB" id="10065080at2759"/>
<feature type="compositionally biased region" description="Basic and acidic residues" evidence="4">
    <location>
        <begin position="106"/>
        <end position="128"/>
    </location>
</feature>
<feature type="region of interest" description="Disordered" evidence="4">
    <location>
        <begin position="106"/>
        <end position="147"/>
    </location>
</feature>
<dbReference type="FunFam" id="1.10.10.1580:FF:000001">
    <property type="entry name" value="interferon regulatory factor 2-binding protein 2"/>
    <property type="match status" value="1"/>
</dbReference>
<dbReference type="Pfam" id="PF25454">
    <property type="entry name" value="zf-C3HC4_IRF-2BP1_2"/>
    <property type="match status" value="1"/>
</dbReference>
<dbReference type="EMBL" id="FN653015">
    <property type="protein sequence ID" value="CBY20043.1"/>
    <property type="molecule type" value="Genomic_DNA"/>
</dbReference>
<reference evidence="8" key="1">
    <citation type="journal article" date="2010" name="Science">
        <title>Plasticity of animal genome architecture unmasked by rapid evolution of a pelagic tunicate.</title>
        <authorList>
            <person name="Denoeud F."/>
            <person name="Henriet S."/>
            <person name="Mungpakdee S."/>
            <person name="Aury J.M."/>
            <person name="Da Silva C."/>
            <person name="Brinkmann H."/>
            <person name="Mikhaleva J."/>
            <person name="Olsen L.C."/>
            <person name="Jubin C."/>
            <person name="Canestro C."/>
            <person name="Bouquet J.M."/>
            <person name="Danks G."/>
            <person name="Poulain J."/>
            <person name="Campsteijn C."/>
            <person name="Adamski M."/>
            <person name="Cross I."/>
            <person name="Yadetie F."/>
            <person name="Muffato M."/>
            <person name="Louis A."/>
            <person name="Butcher S."/>
            <person name="Tsagkogeorga G."/>
            <person name="Konrad A."/>
            <person name="Singh S."/>
            <person name="Jensen M.F."/>
            <person name="Cong E.H."/>
            <person name="Eikeseth-Otteraa H."/>
            <person name="Noel B."/>
            <person name="Anthouard V."/>
            <person name="Porcel B.M."/>
            <person name="Kachouri-Lafond R."/>
            <person name="Nishino A."/>
            <person name="Ugolini M."/>
            <person name="Chourrout P."/>
            <person name="Nishida H."/>
            <person name="Aasland R."/>
            <person name="Huzurbazar S."/>
            <person name="Westhof E."/>
            <person name="Delsuc F."/>
            <person name="Lehrach H."/>
            <person name="Reinhardt R."/>
            <person name="Weissenbach J."/>
            <person name="Roy S.W."/>
            <person name="Artiguenave F."/>
            <person name="Postlethwait J.H."/>
            <person name="Manak J.R."/>
            <person name="Thompson E.M."/>
            <person name="Jaillon O."/>
            <person name="Du Pasquier L."/>
            <person name="Boudinot P."/>
            <person name="Liberles D.A."/>
            <person name="Volff J.N."/>
            <person name="Philippe H."/>
            <person name="Lenhard B."/>
            <person name="Roest Crollius H."/>
            <person name="Wincker P."/>
            <person name="Chourrout D."/>
        </authorList>
    </citation>
    <scope>NUCLEOTIDE SEQUENCE [LARGE SCALE GENOMIC DNA]</scope>
</reference>
<dbReference type="GO" id="GO:0003714">
    <property type="term" value="F:transcription corepressor activity"/>
    <property type="evidence" value="ECO:0007669"/>
    <property type="project" value="TreeGrafter"/>
</dbReference>
<feature type="compositionally biased region" description="Low complexity" evidence="4">
    <location>
        <begin position="462"/>
        <end position="477"/>
    </location>
</feature>
<organism evidence="8">
    <name type="scientific">Oikopleura dioica</name>
    <name type="common">Tunicate</name>
    <dbReference type="NCBI Taxonomy" id="34765"/>
    <lineage>
        <taxon>Eukaryota</taxon>
        <taxon>Metazoa</taxon>
        <taxon>Chordata</taxon>
        <taxon>Tunicata</taxon>
        <taxon>Appendicularia</taxon>
        <taxon>Copelata</taxon>
        <taxon>Oikopleuridae</taxon>
        <taxon>Oikopleura</taxon>
    </lineage>
</organism>
<dbReference type="InterPro" id="IPR044882">
    <property type="entry name" value="I2BP1/2_C3HC4-RING_sf"/>
</dbReference>
<feature type="compositionally biased region" description="Acidic residues" evidence="4">
    <location>
        <begin position="416"/>
        <end position="426"/>
    </location>
</feature>
<protein>
    <submittedName>
        <fullName evidence="8">Uncharacterized protein</fullName>
    </submittedName>
</protein>
<dbReference type="Pfam" id="PF25457">
    <property type="entry name" value="IRF-2BP1_2_M"/>
    <property type="match status" value="1"/>
</dbReference>
<name>E4WQ09_OIKDI</name>
<dbReference type="InterPro" id="IPR057414">
    <property type="entry name" value="Zf-C3HC4_IRF-2BP1_2"/>
</dbReference>
<evidence type="ECO:0000259" key="7">
    <source>
        <dbReference type="Pfam" id="PF25457"/>
    </source>
</evidence>
<evidence type="ECO:0000256" key="1">
    <source>
        <dbReference type="ARBA" id="ARBA00004123"/>
    </source>
</evidence>
<comment type="similarity">
    <text evidence="2">Belongs to the IRF2BP family.</text>
</comment>
<feature type="region of interest" description="Disordered" evidence="4">
    <location>
        <begin position="391"/>
        <end position="488"/>
    </location>
</feature>
<dbReference type="Gene3D" id="1.10.10.1580">
    <property type="entry name" value="Interferon regulatory factor 2-binding protein"/>
    <property type="match status" value="1"/>
</dbReference>
<dbReference type="GO" id="GO:0006357">
    <property type="term" value="P:regulation of transcription by RNA polymerase II"/>
    <property type="evidence" value="ECO:0007669"/>
    <property type="project" value="TreeGrafter"/>
</dbReference>
<dbReference type="InterPro" id="IPR022750">
    <property type="entry name" value="IRF-2BP1_2-like_Znf"/>
</dbReference>
<accession>E4WQ09</accession>
<dbReference type="PANTHER" id="PTHR10816">
    <property type="entry name" value="MYELIN TRANSCRIPTION FACTOR 1-RELATED"/>
    <property type="match status" value="1"/>
</dbReference>
<evidence type="ECO:0000313" key="8">
    <source>
        <dbReference type="EMBL" id="CBY20043.1"/>
    </source>
</evidence>
<evidence type="ECO:0000256" key="3">
    <source>
        <dbReference type="ARBA" id="ARBA00023242"/>
    </source>
</evidence>
<dbReference type="PANTHER" id="PTHR10816:SF19">
    <property type="entry name" value="PROTEIN INTERACTING WITH TTK69 AND SIN3A, ISOFORM D"/>
    <property type="match status" value="1"/>
</dbReference>
<dbReference type="GO" id="GO:0005634">
    <property type="term" value="C:nucleus"/>
    <property type="evidence" value="ECO:0007669"/>
    <property type="project" value="UniProtKB-SubCell"/>
</dbReference>